<gene>
    <name evidence="2" type="ORF">ACFPH6_25035</name>
</gene>
<keyword evidence="3" id="KW-1185">Reference proteome</keyword>
<evidence type="ECO:0000313" key="3">
    <source>
        <dbReference type="Proteomes" id="UP001596012"/>
    </source>
</evidence>
<dbReference type="SUPFAM" id="SSF56349">
    <property type="entry name" value="DNA breaking-rejoining enzymes"/>
    <property type="match status" value="1"/>
</dbReference>
<evidence type="ECO:0008006" key="4">
    <source>
        <dbReference type="Google" id="ProtNLM"/>
    </source>
</evidence>
<dbReference type="Gene3D" id="1.10.443.10">
    <property type="entry name" value="Intergrase catalytic core"/>
    <property type="match status" value="1"/>
</dbReference>
<sequence>MVRAGKPYSDASRASALSSASSFFAYLDVVSDELLKNLFDAVQRPVIDPDYSPAPATRRTKWVTLVVTARDRHRIAAYRKRAYALLLLLYTCCLRIDSLLSARVEHLGYDKGHHGLKVRVKGGSWKNKPVPPVAWDALRRERIGVPLAQAPLVVPRGRLPSPVLHRADPADPGPVPD</sequence>
<accession>A0ABV8YUD6</accession>
<evidence type="ECO:0000256" key="1">
    <source>
        <dbReference type="ARBA" id="ARBA00023172"/>
    </source>
</evidence>
<dbReference type="Proteomes" id="UP001596012">
    <property type="component" value="Unassembled WGS sequence"/>
</dbReference>
<proteinExistence type="predicted"/>
<evidence type="ECO:0000313" key="2">
    <source>
        <dbReference type="EMBL" id="MFC4467755.1"/>
    </source>
</evidence>
<dbReference type="EMBL" id="JBHSFG010000044">
    <property type="protein sequence ID" value="MFC4467755.1"/>
    <property type="molecule type" value="Genomic_DNA"/>
</dbReference>
<protein>
    <recommendedName>
        <fullName evidence="4">Phage integrase family protein</fullName>
    </recommendedName>
</protein>
<name>A0ABV8YUD6_9ACTN</name>
<reference evidence="3" key="1">
    <citation type="journal article" date="2019" name="Int. J. Syst. Evol. Microbiol.">
        <title>The Global Catalogue of Microorganisms (GCM) 10K type strain sequencing project: providing services to taxonomists for standard genome sequencing and annotation.</title>
        <authorList>
            <consortium name="The Broad Institute Genomics Platform"/>
            <consortium name="The Broad Institute Genome Sequencing Center for Infectious Disease"/>
            <person name="Wu L."/>
            <person name="Ma J."/>
        </authorList>
    </citation>
    <scope>NUCLEOTIDE SEQUENCE [LARGE SCALE GENOMIC DNA]</scope>
    <source>
        <strain evidence="3">DT43</strain>
    </source>
</reference>
<comment type="caution">
    <text evidence="2">The sequence shown here is derived from an EMBL/GenBank/DDBJ whole genome shotgun (WGS) entry which is preliminary data.</text>
</comment>
<dbReference type="RefSeq" id="WP_386345278.1">
    <property type="nucleotide sequence ID" value="NZ_JBHSFG010000044.1"/>
</dbReference>
<keyword evidence="1" id="KW-0233">DNA recombination</keyword>
<dbReference type="InterPro" id="IPR013762">
    <property type="entry name" value="Integrase-like_cat_sf"/>
</dbReference>
<organism evidence="2 3">
    <name type="scientific">Streptomyces xiangluensis</name>
    <dbReference type="NCBI Taxonomy" id="2665720"/>
    <lineage>
        <taxon>Bacteria</taxon>
        <taxon>Bacillati</taxon>
        <taxon>Actinomycetota</taxon>
        <taxon>Actinomycetes</taxon>
        <taxon>Kitasatosporales</taxon>
        <taxon>Streptomycetaceae</taxon>
        <taxon>Streptomyces</taxon>
    </lineage>
</organism>
<dbReference type="InterPro" id="IPR011010">
    <property type="entry name" value="DNA_brk_join_enz"/>
</dbReference>